<evidence type="ECO:0000256" key="3">
    <source>
        <dbReference type="SAM" id="SignalP"/>
    </source>
</evidence>
<evidence type="ECO:0000313" key="4">
    <source>
        <dbReference type="EMBL" id="RHY30156.1"/>
    </source>
</evidence>
<sequence length="411" mass="45164">MRCRGLLTFVALSVVSAVSTASTYVPLVLSLEHPVNDIAGKNTNADYSVTQVSKTLSFLQDNDVDLQDSLNAHSPYEVFYPRAKALVLFEFFEQKQILGTSGKTDLVLVLVSNSLPWKEVAQMIRTSVALFDHATSNRVIYGLTGDHTTITPSQFGGFHRALQSAAAVVAPLVCPPGSFLSTALDKPFCFTHYVYMTPMILAALVLGFFFLFCVFVGLSALNGIQTPLKYPSIAPPKGKDASRRMSGSAALDALEREYEAVVRQKPISSVNLDFIPARPKPSTDGNDVDDAVMEFDDLQSICSYAATCDDDLERERENSDDEDEQDYEYEPLREEEWEDTDGVEEKSSSANVTLSPPVNPVNFSENDKEAIKKAMQQISLPPPSWGGQLTDTQLVDLVKEAVHLNDAVMEP</sequence>
<feature type="chain" id="PRO_5019455777" evidence="3">
    <location>
        <begin position="18"/>
        <end position="411"/>
    </location>
</feature>
<evidence type="ECO:0000256" key="2">
    <source>
        <dbReference type="SAM" id="Phobius"/>
    </source>
</evidence>
<keyword evidence="2" id="KW-0812">Transmembrane</keyword>
<dbReference type="AlphaFoldDB" id="A0A418AX77"/>
<evidence type="ECO:0000256" key="1">
    <source>
        <dbReference type="SAM" id="MobiDB-lite"/>
    </source>
</evidence>
<keyword evidence="2" id="KW-1133">Transmembrane helix</keyword>
<accession>A0A418AX77</accession>
<feature type="transmembrane region" description="Helical" evidence="2">
    <location>
        <begin position="193"/>
        <end position="221"/>
    </location>
</feature>
<feature type="compositionally biased region" description="Acidic residues" evidence="1">
    <location>
        <begin position="312"/>
        <end position="342"/>
    </location>
</feature>
<keyword evidence="3" id="KW-0732">Signal</keyword>
<dbReference type="EMBL" id="QUSY01000350">
    <property type="protein sequence ID" value="RHY30156.1"/>
    <property type="molecule type" value="Genomic_DNA"/>
</dbReference>
<dbReference type="Proteomes" id="UP000285060">
    <property type="component" value="Unassembled WGS sequence"/>
</dbReference>
<dbReference type="VEuPathDB" id="FungiDB:H310_01236"/>
<comment type="caution">
    <text evidence="4">The sequence shown here is derived from an EMBL/GenBank/DDBJ whole genome shotgun (WGS) entry which is preliminary data.</text>
</comment>
<keyword evidence="5" id="KW-1185">Reference proteome</keyword>
<feature type="region of interest" description="Disordered" evidence="1">
    <location>
        <begin position="312"/>
        <end position="364"/>
    </location>
</feature>
<protein>
    <submittedName>
        <fullName evidence="4">Uncharacterized protein</fullName>
    </submittedName>
</protein>
<evidence type="ECO:0000313" key="5">
    <source>
        <dbReference type="Proteomes" id="UP000285060"/>
    </source>
</evidence>
<name>A0A418AX77_9STRA</name>
<keyword evidence="2" id="KW-0472">Membrane</keyword>
<organism evidence="4 5">
    <name type="scientific">Aphanomyces invadans</name>
    <dbReference type="NCBI Taxonomy" id="157072"/>
    <lineage>
        <taxon>Eukaryota</taxon>
        <taxon>Sar</taxon>
        <taxon>Stramenopiles</taxon>
        <taxon>Oomycota</taxon>
        <taxon>Saprolegniomycetes</taxon>
        <taxon>Saprolegniales</taxon>
        <taxon>Verrucalvaceae</taxon>
        <taxon>Aphanomyces</taxon>
    </lineage>
</organism>
<feature type="compositionally biased region" description="Polar residues" evidence="1">
    <location>
        <begin position="348"/>
        <end position="364"/>
    </location>
</feature>
<proteinExistence type="predicted"/>
<reference evidence="4 5" key="1">
    <citation type="submission" date="2018-08" db="EMBL/GenBank/DDBJ databases">
        <title>Aphanomyces genome sequencing and annotation.</title>
        <authorList>
            <person name="Minardi D."/>
            <person name="Oidtmann B."/>
            <person name="Van Der Giezen M."/>
            <person name="Studholme D.J."/>
        </authorList>
    </citation>
    <scope>NUCLEOTIDE SEQUENCE [LARGE SCALE GENOMIC DNA]</scope>
    <source>
        <strain evidence="4 5">NJM0002</strain>
    </source>
</reference>
<gene>
    <name evidence="4" type="ORF">DYB32_004563</name>
</gene>
<feature type="signal peptide" evidence="3">
    <location>
        <begin position="1"/>
        <end position="17"/>
    </location>
</feature>
<dbReference type="VEuPathDB" id="FungiDB:H310_01234"/>